<reference evidence="2 3" key="1">
    <citation type="submission" date="2020-08" db="EMBL/GenBank/DDBJ databases">
        <title>Genomic Encyclopedia of Type Strains, Phase IV (KMG-IV): sequencing the most valuable type-strain genomes for metagenomic binning, comparative biology and taxonomic classification.</title>
        <authorList>
            <person name="Goeker M."/>
        </authorList>
    </citation>
    <scope>NUCLEOTIDE SEQUENCE [LARGE SCALE GENOMIC DNA]</scope>
    <source>
        <strain evidence="2 3">DSM 24696</strain>
    </source>
</reference>
<organism evidence="2 3">
    <name type="scientific">Texcoconibacillus texcoconensis</name>
    <dbReference type="NCBI Taxonomy" id="1095777"/>
    <lineage>
        <taxon>Bacteria</taxon>
        <taxon>Bacillati</taxon>
        <taxon>Bacillota</taxon>
        <taxon>Bacilli</taxon>
        <taxon>Bacillales</taxon>
        <taxon>Bacillaceae</taxon>
        <taxon>Texcoconibacillus</taxon>
    </lineage>
</organism>
<accession>A0A840QSM4</accession>
<evidence type="ECO:0000313" key="2">
    <source>
        <dbReference type="EMBL" id="MBB5174364.1"/>
    </source>
</evidence>
<dbReference type="RefSeq" id="WP_184664789.1">
    <property type="nucleotide sequence ID" value="NZ_JACHHB010000012.1"/>
</dbReference>
<evidence type="ECO:0000313" key="3">
    <source>
        <dbReference type="Proteomes" id="UP000551878"/>
    </source>
</evidence>
<evidence type="ECO:0000256" key="1">
    <source>
        <dbReference type="SAM" id="Coils"/>
    </source>
</evidence>
<keyword evidence="1" id="KW-0175">Coiled coil</keyword>
<dbReference type="AlphaFoldDB" id="A0A840QSM4"/>
<gene>
    <name evidence="2" type="ORF">HNQ41_002579</name>
</gene>
<comment type="caution">
    <text evidence="2">The sequence shown here is derived from an EMBL/GenBank/DDBJ whole genome shotgun (WGS) entry which is preliminary data.</text>
</comment>
<dbReference type="Proteomes" id="UP000551878">
    <property type="component" value="Unassembled WGS sequence"/>
</dbReference>
<keyword evidence="3" id="KW-1185">Reference proteome</keyword>
<feature type="coiled-coil region" evidence="1">
    <location>
        <begin position="40"/>
        <end position="109"/>
    </location>
</feature>
<dbReference type="EMBL" id="JACHHB010000012">
    <property type="protein sequence ID" value="MBB5174364.1"/>
    <property type="molecule type" value="Genomic_DNA"/>
</dbReference>
<dbReference type="PROSITE" id="PS51257">
    <property type="entry name" value="PROKAR_LIPOPROTEIN"/>
    <property type="match status" value="1"/>
</dbReference>
<proteinExistence type="predicted"/>
<name>A0A840QSM4_9BACI</name>
<sequence>MNRRHLLFIMFIPLSFLLACQQEGLGQEGGSDGESDDQRIEEYKDEIQFIEKMLENEKSKVEELQTQVNEIEDENEKLKSQLLTIRQEKMQVKRDFEESEDLRKQLDKNVHDLIVSMNIEDHDKIEEIVHHKIDISEEEKQLKVKNEGRNVSIEYIHLDGETFIQQDSFTYDPEKGRAQTTYTIYSLQDEEIVVDREVDFNFIYVDDSGQWMITDIHYR</sequence>
<protein>
    <submittedName>
        <fullName evidence="2">Chromosome segregation ATPase</fullName>
    </submittedName>
</protein>